<dbReference type="SUPFAM" id="SSF50156">
    <property type="entry name" value="PDZ domain-like"/>
    <property type="match status" value="1"/>
</dbReference>
<dbReference type="OrthoDB" id="123971at2759"/>
<proteinExistence type="predicted"/>
<evidence type="ECO:0000313" key="2">
    <source>
        <dbReference type="Proteomes" id="UP000237271"/>
    </source>
</evidence>
<protein>
    <recommendedName>
        <fullName evidence="3">PDZ domain-containing protein</fullName>
    </recommendedName>
</protein>
<reference evidence="1 2" key="1">
    <citation type="journal article" date="2017" name="Genome Biol. Evol.">
        <title>Phytophthora megakarya and P. palmivora, closely related causal agents of cacao black pod rot, underwent increases in genome sizes and gene numbers by different mechanisms.</title>
        <authorList>
            <person name="Ali S.S."/>
            <person name="Shao J."/>
            <person name="Lary D.J."/>
            <person name="Kronmiller B."/>
            <person name="Shen D."/>
            <person name="Strem M.D."/>
            <person name="Amoako-Attah I."/>
            <person name="Akrofi A.Y."/>
            <person name="Begoude B.A."/>
            <person name="Ten Hoopen G.M."/>
            <person name="Coulibaly K."/>
            <person name="Kebe B.I."/>
            <person name="Melnick R.L."/>
            <person name="Guiltinan M.J."/>
            <person name="Tyler B.M."/>
            <person name="Meinhardt L.W."/>
            <person name="Bailey B.A."/>
        </authorList>
    </citation>
    <scope>NUCLEOTIDE SEQUENCE [LARGE SCALE GENOMIC DNA]</scope>
    <source>
        <strain evidence="2">sbr112.9</strain>
    </source>
</reference>
<accession>A0A2P4XAB7</accession>
<dbReference type="AlphaFoldDB" id="A0A2P4XAB7"/>
<dbReference type="EMBL" id="NCKW01015555">
    <property type="protein sequence ID" value="POM62502.1"/>
    <property type="molecule type" value="Genomic_DNA"/>
</dbReference>
<dbReference type="InterPro" id="IPR036034">
    <property type="entry name" value="PDZ_sf"/>
</dbReference>
<dbReference type="Proteomes" id="UP000237271">
    <property type="component" value="Unassembled WGS sequence"/>
</dbReference>
<gene>
    <name evidence="1" type="ORF">PHPALM_28338</name>
</gene>
<comment type="caution">
    <text evidence="1">The sequence shown here is derived from an EMBL/GenBank/DDBJ whole genome shotgun (WGS) entry which is preliminary data.</text>
</comment>
<evidence type="ECO:0008006" key="3">
    <source>
        <dbReference type="Google" id="ProtNLM"/>
    </source>
</evidence>
<keyword evidence="2" id="KW-1185">Reference proteome</keyword>
<sequence length="199" mass="22352">MQFDTVIDKTEKGFGIIFAKVAAPYGNDDQHVLVVDGFVETTESYLEIDDQATTKKAIIVLQLGDILIKVNGEECIGKEVAEILDVLRAADVGPNTLSFSRNVITAPILDDDTTDSKDLIASMTETPKSGLMGAFLTVKSKIRAEIDGGREELLREQLEDELFEKQWLEEFEMLKGRYEAKWETLTRIKKSICCENTRR</sequence>
<organism evidence="1 2">
    <name type="scientific">Phytophthora palmivora</name>
    <dbReference type="NCBI Taxonomy" id="4796"/>
    <lineage>
        <taxon>Eukaryota</taxon>
        <taxon>Sar</taxon>
        <taxon>Stramenopiles</taxon>
        <taxon>Oomycota</taxon>
        <taxon>Peronosporomycetes</taxon>
        <taxon>Peronosporales</taxon>
        <taxon>Peronosporaceae</taxon>
        <taxon>Phytophthora</taxon>
    </lineage>
</organism>
<evidence type="ECO:0000313" key="1">
    <source>
        <dbReference type="EMBL" id="POM62502.1"/>
    </source>
</evidence>
<name>A0A2P4XAB7_9STRA</name>